<reference evidence="3 4" key="1">
    <citation type="submission" date="2019-03" db="EMBL/GenBank/DDBJ databases">
        <title>Novel transposon Tn6433 accelerates the dissemination of tet(E) in Aeromonas from aerobic biofilm under oxytetracycline stress.</title>
        <authorList>
            <person name="Shi Y."/>
            <person name="Tian Z."/>
            <person name="Zhang Y."/>
            <person name="Zhang H."/>
            <person name="Yang M."/>
        </authorList>
    </citation>
    <scope>NUCLEOTIDE SEQUENCE [LARGE SCALE GENOMIC DNA]</scope>
    <source>
        <strain evidence="2 4">R50-22</strain>
        <strain evidence="1 3">T5-8</strain>
    </source>
</reference>
<dbReference type="AlphaFoldDB" id="A0AAE7AI39"/>
<accession>A0AAE7AI39</accession>
<evidence type="ECO:0000313" key="3">
    <source>
        <dbReference type="Proteomes" id="UP000502006"/>
    </source>
</evidence>
<gene>
    <name evidence="1" type="ORF">E4186_15790</name>
    <name evidence="2" type="ORF">E4188_14485</name>
</gene>
<evidence type="ECO:0000313" key="1">
    <source>
        <dbReference type="EMBL" id="QJT31490.1"/>
    </source>
</evidence>
<keyword evidence="4" id="KW-1185">Reference proteome</keyword>
<dbReference type="EMBL" id="CP038444">
    <property type="protein sequence ID" value="QJT31490.1"/>
    <property type="molecule type" value="Genomic_DNA"/>
</dbReference>
<sequence>MFLQHRFFAFVGQTTIHQEAGPCAGIDTEIAKQSPDVVRKNMGHFTAFLPVPAGVRHPSVQQSGVPCVQRRAAASLSPSHFAHGARAEEKA</sequence>
<dbReference type="EMBL" id="CP038448">
    <property type="protein sequence ID" value="QJT39585.1"/>
    <property type="molecule type" value="Genomic_DNA"/>
</dbReference>
<proteinExistence type="predicted"/>
<dbReference type="Proteomes" id="UP000502657">
    <property type="component" value="Chromosome"/>
</dbReference>
<name>A0AAE7AI39_AERME</name>
<evidence type="ECO:0000313" key="4">
    <source>
        <dbReference type="Proteomes" id="UP000502657"/>
    </source>
</evidence>
<protein>
    <submittedName>
        <fullName evidence="1">Uncharacterized protein</fullName>
    </submittedName>
</protein>
<evidence type="ECO:0000313" key="2">
    <source>
        <dbReference type="EMBL" id="QJT39585.1"/>
    </source>
</evidence>
<dbReference type="Proteomes" id="UP000502006">
    <property type="component" value="Chromosome"/>
</dbReference>
<organism evidence="1 3">
    <name type="scientific">Aeromonas media</name>
    <dbReference type="NCBI Taxonomy" id="651"/>
    <lineage>
        <taxon>Bacteria</taxon>
        <taxon>Pseudomonadati</taxon>
        <taxon>Pseudomonadota</taxon>
        <taxon>Gammaproteobacteria</taxon>
        <taxon>Aeromonadales</taxon>
        <taxon>Aeromonadaceae</taxon>
        <taxon>Aeromonas</taxon>
    </lineage>
</organism>